<sequence>MIDNYTGGIIMTDLTKDNYYQPMTIKKLLTHWIEKHESNFGMVRNMRGDELLELLKKSKTA</sequence>
<organism evidence="1">
    <name type="scientific">marine sediment metagenome</name>
    <dbReference type="NCBI Taxonomy" id="412755"/>
    <lineage>
        <taxon>unclassified sequences</taxon>
        <taxon>metagenomes</taxon>
        <taxon>ecological metagenomes</taxon>
    </lineage>
</organism>
<comment type="caution">
    <text evidence="1">The sequence shown here is derived from an EMBL/GenBank/DDBJ whole genome shotgun (WGS) entry which is preliminary data.</text>
</comment>
<name>A0A0F9PUE3_9ZZZZ</name>
<dbReference type="EMBL" id="LAZR01002570">
    <property type="protein sequence ID" value="KKN28362.1"/>
    <property type="molecule type" value="Genomic_DNA"/>
</dbReference>
<reference evidence="1" key="1">
    <citation type="journal article" date="2015" name="Nature">
        <title>Complex archaea that bridge the gap between prokaryotes and eukaryotes.</title>
        <authorList>
            <person name="Spang A."/>
            <person name="Saw J.H."/>
            <person name="Jorgensen S.L."/>
            <person name="Zaremba-Niedzwiedzka K."/>
            <person name="Martijn J."/>
            <person name="Lind A.E."/>
            <person name="van Eijk R."/>
            <person name="Schleper C."/>
            <person name="Guy L."/>
            <person name="Ettema T.J."/>
        </authorList>
    </citation>
    <scope>NUCLEOTIDE SEQUENCE</scope>
</reference>
<protein>
    <submittedName>
        <fullName evidence="1">Uncharacterized protein</fullName>
    </submittedName>
</protein>
<gene>
    <name evidence="1" type="ORF">LCGC14_0854880</name>
</gene>
<proteinExistence type="predicted"/>
<accession>A0A0F9PUE3</accession>
<evidence type="ECO:0000313" key="1">
    <source>
        <dbReference type="EMBL" id="KKN28362.1"/>
    </source>
</evidence>
<dbReference type="AlphaFoldDB" id="A0A0F9PUE3"/>